<dbReference type="PROSITE" id="PS52035">
    <property type="entry name" value="PEPTIDASE_M14"/>
    <property type="match status" value="1"/>
</dbReference>
<evidence type="ECO:0000256" key="11">
    <source>
        <dbReference type="PROSITE-ProRule" id="PRU01379"/>
    </source>
</evidence>
<evidence type="ECO:0000259" key="13">
    <source>
        <dbReference type="PROSITE" id="PS52035"/>
    </source>
</evidence>
<evidence type="ECO:0000256" key="6">
    <source>
        <dbReference type="ARBA" id="ARBA00022729"/>
    </source>
</evidence>
<evidence type="ECO:0000313" key="15">
    <source>
        <dbReference type="Proteomes" id="UP001642540"/>
    </source>
</evidence>
<dbReference type="Gene3D" id="3.40.630.10">
    <property type="entry name" value="Zn peptidases"/>
    <property type="match status" value="1"/>
</dbReference>
<dbReference type="Pfam" id="PF00246">
    <property type="entry name" value="Peptidase_M14"/>
    <property type="match status" value="1"/>
</dbReference>
<dbReference type="Pfam" id="PF02244">
    <property type="entry name" value="Propep_M14"/>
    <property type="match status" value="1"/>
</dbReference>
<dbReference type="Proteomes" id="UP001642540">
    <property type="component" value="Unassembled WGS sequence"/>
</dbReference>
<gene>
    <name evidence="14" type="ORF">ODALV1_LOCUS1558</name>
</gene>
<evidence type="ECO:0000256" key="7">
    <source>
        <dbReference type="ARBA" id="ARBA00022801"/>
    </source>
</evidence>
<keyword evidence="15" id="KW-1185">Reference proteome</keyword>
<keyword evidence="10" id="KW-1015">Disulfide bond</keyword>
<keyword evidence="7" id="KW-0378">Hydrolase</keyword>
<feature type="domain" description="Peptidase M14" evidence="13">
    <location>
        <begin position="125"/>
        <end position="419"/>
    </location>
</feature>
<dbReference type="EMBL" id="CAXLJM020000004">
    <property type="protein sequence ID" value="CAL8071097.1"/>
    <property type="molecule type" value="Genomic_DNA"/>
</dbReference>
<evidence type="ECO:0000313" key="14">
    <source>
        <dbReference type="EMBL" id="CAL8071097.1"/>
    </source>
</evidence>
<evidence type="ECO:0000256" key="9">
    <source>
        <dbReference type="ARBA" id="ARBA00023049"/>
    </source>
</evidence>
<dbReference type="CDD" id="cd03860">
    <property type="entry name" value="M14_CP_A-B_like"/>
    <property type="match status" value="1"/>
</dbReference>
<keyword evidence="5" id="KW-0479">Metal-binding</keyword>
<evidence type="ECO:0000256" key="1">
    <source>
        <dbReference type="ARBA" id="ARBA00001947"/>
    </source>
</evidence>
<dbReference type="InterPro" id="IPR003146">
    <property type="entry name" value="M14A_act_pep"/>
</dbReference>
<accession>A0ABP1PM63</accession>
<dbReference type="PRINTS" id="PR00765">
    <property type="entry name" value="CRBOXYPTASEA"/>
</dbReference>
<keyword evidence="8" id="KW-0862">Zinc</keyword>
<dbReference type="SMART" id="SM00631">
    <property type="entry name" value="Zn_pept"/>
    <property type="match status" value="1"/>
</dbReference>
<keyword evidence="9" id="KW-0482">Metalloprotease</keyword>
<dbReference type="SUPFAM" id="SSF53187">
    <property type="entry name" value="Zn-dependent exopeptidases"/>
    <property type="match status" value="1"/>
</dbReference>
<dbReference type="InterPro" id="IPR057246">
    <property type="entry name" value="CARBOXYPEPT_ZN_1"/>
</dbReference>
<evidence type="ECO:0000256" key="2">
    <source>
        <dbReference type="ARBA" id="ARBA00005988"/>
    </source>
</evidence>
<dbReference type="InterPro" id="IPR036990">
    <property type="entry name" value="M14A-like_propep"/>
</dbReference>
<protein>
    <recommendedName>
        <fullName evidence="13">Peptidase M14 domain-containing protein</fullName>
    </recommendedName>
</protein>
<keyword evidence="6 12" id="KW-0732">Signal</keyword>
<dbReference type="PROSITE" id="PS00132">
    <property type="entry name" value="CARBOXYPEPT_ZN_1"/>
    <property type="match status" value="1"/>
</dbReference>
<evidence type="ECO:0000256" key="10">
    <source>
        <dbReference type="ARBA" id="ARBA00023157"/>
    </source>
</evidence>
<dbReference type="Gene3D" id="3.30.70.340">
    <property type="entry name" value="Metallocarboxypeptidase-like"/>
    <property type="match status" value="1"/>
</dbReference>
<evidence type="ECO:0000256" key="5">
    <source>
        <dbReference type="ARBA" id="ARBA00022723"/>
    </source>
</evidence>
<sequence>MKLILVLSLAFLACSQAKEVGIRRYDGYQVYSVNADTKEKYQVLWDVYMNNEGVLDFWTDPAIGKATDVMVPPQEEAAFKLLLEKNGISYEVKIGNVQEIIDEEKAENDQARQARSGESRIGWTAYSTYAEIESFVQDLPSINSIASVQSIGTSYENRNLYAVKISTSPNNRKAILIDANIHAREWITSATATWILNELVTKTAQYGEVLEGIDYYIIPSINVDGYEYSRTSDRMWRKTRSVNSGSTCRGCDPNRNFPFQFGGEGTSSSPCSDTFKGPSALSEKETKAVADYVNGLLSSNVNILAYVSFHSYGQYWLLPWGYTANAYPVDYSQQLSLGNAAISAIQAVHGTRYVTGTGADVLYGVGGASDDWAKNIGIKYTVTAEMRDTGRYGFVLPPAQIIPNAEETMAALTEVAKRVRSE</sequence>
<keyword evidence="4" id="KW-0645">Protease</keyword>
<name>A0ABP1PM63_9HEXA</name>
<comment type="cofactor">
    <cofactor evidence="1">
        <name>Zn(2+)</name>
        <dbReference type="ChEBI" id="CHEBI:29105"/>
    </cofactor>
</comment>
<dbReference type="SUPFAM" id="SSF54897">
    <property type="entry name" value="Protease propeptides/inhibitors"/>
    <property type="match status" value="1"/>
</dbReference>
<dbReference type="PANTHER" id="PTHR11705:SF91">
    <property type="entry name" value="FI01817P-RELATED"/>
    <property type="match status" value="1"/>
</dbReference>
<organism evidence="14 15">
    <name type="scientific">Orchesella dallaii</name>
    <dbReference type="NCBI Taxonomy" id="48710"/>
    <lineage>
        <taxon>Eukaryota</taxon>
        <taxon>Metazoa</taxon>
        <taxon>Ecdysozoa</taxon>
        <taxon>Arthropoda</taxon>
        <taxon>Hexapoda</taxon>
        <taxon>Collembola</taxon>
        <taxon>Entomobryomorpha</taxon>
        <taxon>Entomobryoidea</taxon>
        <taxon>Orchesellidae</taxon>
        <taxon>Orchesellinae</taxon>
        <taxon>Orchesella</taxon>
    </lineage>
</organism>
<proteinExistence type="inferred from homology"/>
<evidence type="ECO:0000256" key="12">
    <source>
        <dbReference type="SAM" id="SignalP"/>
    </source>
</evidence>
<feature type="chain" id="PRO_5046929012" description="Peptidase M14 domain-containing protein" evidence="12">
    <location>
        <begin position="18"/>
        <end position="422"/>
    </location>
</feature>
<comment type="similarity">
    <text evidence="2 11">Belongs to the peptidase M14 family.</text>
</comment>
<feature type="signal peptide" evidence="12">
    <location>
        <begin position="1"/>
        <end position="17"/>
    </location>
</feature>
<evidence type="ECO:0000256" key="8">
    <source>
        <dbReference type="ARBA" id="ARBA00022833"/>
    </source>
</evidence>
<feature type="active site" description="Proton donor/acceptor" evidence="11">
    <location>
        <position position="385"/>
    </location>
</feature>
<dbReference type="PANTHER" id="PTHR11705">
    <property type="entry name" value="PROTEASE FAMILY M14 CARBOXYPEPTIDASE A,B"/>
    <property type="match status" value="1"/>
</dbReference>
<dbReference type="InterPro" id="IPR000834">
    <property type="entry name" value="Peptidase_M14"/>
</dbReference>
<comment type="caution">
    <text evidence="14">The sequence shown here is derived from an EMBL/GenBank/DDBJ whole genome shotgun (WGS) entry which is preliminary data.</text>
</comment>
<reference evidence="14 15" key="1">
    <citation type="submission" date="2024-08" db="EMBL/GenBank/DDBJ databases">
        <authorList>
            <person name="Cucini C."/>
            <person name="Frati F."/>
        </authorList>
    </citation>
    <scope>NUCLEOTIDE SEQUENCE [LARGE SCALE GENOMIC DNA]</scope>
</reference>
<evidence type="ECO:0000256" key="4">
    <source>
        <dbReference type="ARBA" id="ARBA00022670"/>
    </source>
</evidence>
<evidence type="ECO:0000256" key="3">
    <source>
        <dbReference type="ARBA" id="ARBA00022645"/>
    </source>
</evidence>
<keyword evidence="3" id="KW-0121">Carboxypeptidase</keyword>